<dbReference type="OrthoDB" id="4925061at2759"/>
<feature type="region of interest" description="Disordered" evidence="6">
    <location>
        <begin position="340"/>
        <end position="365"/>
    </location>
</feature>
<evidence type="ECO:0000256" key="5">
    <source>
        <dbReference type="SAM" id="Coils"/>
    </source>
</evidence>
<evidence type="ECO:0000256" key="6">
    <source>
        <dbReference type="SAM" id="MobiDB-lite"/>
    </source>
</evidence>
<dbReference type="Pfam" id="PF01375">
    <property type="entry name" value="Enterotoxin_a"/>
    <property type="match status" value="1"/>
</dbReference>
<keyword evidence="9" id="KW-1185">Reference proteome</keyword>
<organism evidence="8 9">
    <name type="scientific">Ophiocordyceps sinensis</name>
    <dbReference type="NCBI Taxonomy" id="72228"/>
    <lineage>
        <taxon>Eukaryota</taxon>
        <taxon>Fungi</taxon>
        <taxon>Dikarya</taxon>
        <taxon>Ascomycota</taxon>
        <taxon>Pezizomycotina</taxon>
        <taxon>Sordariomycetes</taxon>
        <taxon>Hypocreomycetidae</taxon>
        <taxon>Hypocreales</taxon>
        <taxon>Ophiocordycipitaceae</taxon>
        <taxon>Ophiocordyceps</taxon>
    </lineage>
</organism>
<name>A0A8H4PJZ3_9HYPO</name>
<feature type="coiled-coil region" evidence="5">
    <location>
        <begin position="275"/>
        <end position="302"/>
    </location>
</feature>
<dbReference type="SUPFAM" id="SSF56399">
    <property type="entry name" value="ADP-ribosylation"/>
    <property type="match status" value="1"/>
</dbReference>
<reference evidence="8 9" key="1">
    <citation type="journal article" date="2020" name="Genome Biol. Evol.">
        <title>A new high-quality draft genome assembly of the Chinese cordyceps Ophiocordyceps sinensis.</title>
        <authorList>
            <person name="Shu R."/>
            <person name="Zhang J."/>
            <person name="Meng Q."/>
            <person name="Zhang H."/>
            <person name="Zhou G."/>
            <person name="Li M."/>
            <person name="Wu P."/>
            <person name="Zhao Y."/>
            <person name="Chen C."/>
            <person name="Qin Q."/>
        </authorList>
    </citation>
    <scope>NUCLEOTIDE SEQUENCE [LARGE SCALE GENOMIC DNA]</scope>
    <source>
        <strain evidence="8 9">IOZ07</strain>
    </source>
</reference>
<comment type="caution">
    <text evidence="8">The sequence shown here is derived from an EMBL/GenBank/DDBJ whole genome shotgun (WGS) entry which is preliminary data.</text>
</comment>
<evidence type="ECO:0000313" key="9">
    <source>
        <dbReference type="Proteomes" id="UP000557566"/>
    </source>
</evidence>
<dbReference type="InterPro" id="IPR001144">
    <property type="entry name" value="Enterotoxin_A"/>
</dbReference>
<keyword evidence="5" id="KW-0175">Coiled coil</keyword>
<keyword evidence="2 7" id="KW-0732">Signal</keyword>
<feature type="chain" id="PRO_5034575812" description="Heat-labile enterotoxin IIA, A chain" evidence="7">
    <location>
        <begin position="22"/>
        <end position="580"/>
    </location>
</feature>
<evidence type="ECO:0000256" key="2">
    <source>
        <dbReference type="ARBA" id="ARBA00022729"/>
    </source>
</evidence>
<accession>A0A8H4PJZ3</accession>
<dbReference type="Gene3D" id="3.90.210.10">
    <property type="entry name" value="Heat-Labile Enterotoxin, subunit A"/>
    <property type="match status" value="1"/>
</dbReference>
<dbReference type="EMBL" id="JAAVMX010000008">
    <property type="protein sequence ID" value="KAF4505957.1"/>
    <property type="molecule type" value="Genomic_DNA"/>
</dbReference>
<gene>
    <name evidence="8" type="ORF">G6O67_007852</name>
</gene>
<evidence type="ECO:0000313" key="8">
    <source>
        <dbReference type="EMBL" id="KAF4505957.1"/>
    </source>
</evidence>
<evidence type="ECO:0000256" key="3">
    <source>
        <dbReference type="ARBA" id="ARBA00023026"/>
    </source>
</evidence>
<dbReference type="PRINTS" id="PR00771">
    <property type="entry name" value="ENTEROTOXINA"/>
</dbReference>
<dbReference type="Proteomes" id="UP000557566">
    <property type="component" value="Unassembled WGS sequence"/>
</dbReference>
<sequence length="580" mass="66064">MYRRDLVPFVLFWLQWRSVIAVVLSRDVTDLPTELYRADTRPPKEIKKAGGFRPLSFKNQNTPDFSVYNHVAGAKGVGGAPINSPYVSTTDSPRVASTIVHGKEFYVYKIRATENMFSVQDTLKFNNLYPEQREYVALEGISWNQVESYSKMDKLPPEINPRKKDYEPKFNWKKNGDYVAKNYELSKASAGQPRLAGYPSAHSAMDIAKLKEWDSPIGRAVKWFDDSIGDLQDAIGGNRSNDVHQGANNPAQAQVIDWMKRLFRWFQSTIPDRNKERYEKIRKEHEEKMRREKEAIKEEQRSSTLNGILDLCDQAKASSQWKDDALKSDVEKRCATLHDKMVEKDGGDVAPPQQPGQEAEDPNQAREKVALEELKKIYAESLFIPGMEPCDEDMSCLNGELPSYWLQQVESCQKREKEGFYWTGPTCVKMGEEDEADPTPTPTTPSAQGQDDPQGPADEKHRLVQLKEVYRKYVGLKFNLCNDEAECSDGRPPSDWLRQVLDCFRRGDSWGGPGVCKKSRDPLKKDIKVPDERKALADIKALLKKDVGSDEAASRYCGDNLKCRDGKAPSFWLEELQKEI</sequence>
<proteinExistence type="predicted"/>
<evidence type="ECO:0000256" key="7">
    <source>
        <dbReference type="SAM" id="SignalP"/>
    </source>
</evidence>
<protein>
    <recommendedName>
        <fullName evidence="10">Heat-labile enterotoxin IIA, A chain</fullName>
    </recommendedName>
</protein>
<evidence type="ECO:0000256" key="4">
    <source>
        <dbReference type="ARBA" id="ARBA00023157"/>
    </source>
</evidence>
<keyword evidence="3" id="KW-0843">Virulence</keyword>
<dbReference type="AlphaFoldDB" id="A0A8H4PJZ3"/>
<keyword evidence="1" id="KW-0800">Toxin</keyword>
<evidence type="ECO:0008006" key="10">
    <source>
        <dbReference type="Google" id="ProtNLM"/>
    </source>
</evidence>
<evidence type="ECO:0000256" key="1">
    <source>
        <dbReference type="ARBA" id="ARBA00022656"/>
    </source>
</evidence>
<feature type="signal peptide" evidence="7">
    <location>
        <begin position="1"/>
        <end position="21"/>
    </location>
</feature>
<keyword evidence="4" id="KW-1015">Disulfide bond</keyword>
<feature type="region of interest" description="Disordered" evidence="6">
    <location>
        <begin position="428"/>
        <end position="458"/>
    </location>
</feature>
<dbReference type="GO" id="GO:0090729">
    <property type="term" value="F:toxin activity"/>
    <property type="evidence" value="ECO:0007669"/>
    <property type="project" value="UniProtKB-KW"/>
</dbReference>